<name>A0A3B1D490_9ZZZZ</name>
<keyword evidence="10" id="KW-0408">Iron</keyword>
<evidence type="ECO:0000256" key="3">
    <source>
        <dbReference type="ARBA" id="ARBA00009433"/>
    </source>
</evidence>
<evidence type="ECO:0000256" key="4">
    <source>
        <dbReference type="ARBA" id="ARBA00012792"/>
    </source>
</evidence>
<keyword evidence="7" id="KW-0001">2Fe-2S</keyword>
<evidence type="ECO:0000256" key="13">
    <source>
        <dbReference type="ARBA" id="ARBA00034078"/>
    </source>
</evidence>
<gene>
    <name evidence="15" type="ORF">MNBD_NITROSPINAE05-1170</name>
</gene>
<evidence type="ECO:0000256" key="11">
    <source>
        <dbReference type="ARBA" id="ARBA00023014"/>
    </source>
</evidence>
<evidence type="ECO:0000313" key="15">
    <source>
        <dbReference type="EMBL" id="VAX29810.1"/>
    </source>
</evidence>
<dbReference type="EMBL" id="UOGG01000093">
    <property type="protein sequence ID" value="VAX29810.1"/>
    <property type="molecule type" value="Genomic_DNA"/>
</dbReference>
<dbReference type="InterPro" id="IPR004489">
    <property type="entry name" value="Succ_DH/fum_Rdtase_Fe-S"/>
</dbReference>
<keyword evidence="9 15" id="KW-0560">Oxidoreductase</keyword>
<dbReference type="GO" id="GO:0051537">
    <property type="term" value="F:2 iron, 2 sulfur cluster binding"/>
    <property type="evidence" value="ECO:0007669"/>
    <property type="project" value="UniProtKB-KW"/>
</dbReference>
<comment type="similarity">
    <text evidence="3">Belongs to the succinate dehydrogenase/fumarate reductase iron-sulfur protein family.</text>
</comment>
<dbReference type="SUPFAM" id="SSF46548">
    <property type="entry name" value="alpha-helical ferredoxin"/>
    <property type="match status" value="1"/>
</dbReference>
<proteinExistence type="inferred from homology"/>
<dbReference type="GO" id="GO:0009055">
    <property type="term" value="F:electron transfer activity"/>
    <property type="evidence" value="ECO:0007669"/>
    <property type="project" value="InterPro"/>
</dbReference>
<dbReference type="PROSITE" id="PS00198">
    <property type="entry name" value="4FE4S_FER_1"/>
    <property type="match status" value="1"/>
</dbReference>
<keyword evidence="8" id="KW-0479">Metal-binding</keyword>
<dbReference type="InterPro" id="IPR025192">
    <property type="entry name" value="Succ_DH/fum_Rdtase_N"/>
</dbReference>
<dbReference type="Pfam" id="PF13085">
    <property type="entry name" value="Fer2_3"/>
    <property type="match status" value="1"/>
</dbReference>
<keyword evidence="12" id="KW-0003">3Fe-4S</keyword>
<dbReference type="GO" id="GO:0008177">
    <property type="term" value="F:succinate dehydrogenase (quinone) activity"/>
    <property type="evidence" value="ECO:0007669"/>
    <property type="project" value="UniProtKB-EC"/>
</dbReference>
<dbReference type="Gene3D" id="1.10.1060.10">
    <property type="entry name" value="Alpha-helical ferredoxin"/>
    <property type="match status" value="1"/>
</dbReference>
<keyword evidence="11" id="KW-0411">Iron-sulfur</keyword>
<dbReference type="PANTHER" id="PTHR11921:SF29">
    <property type="entry name" value="SUCCINATE DEHYDROGENASE [UBIQUINONE] IRON-SULFUR SUBUNIT, MITOCHONDRIAL"/>
    <property type="match status" value="1"/>
</dbReference>
<evidence type="ECO:0000259" key="14">
    <source>
        <dbReference type="PROSITE" id="PS51379"/>
    </source>
</evidence>
<dbReference type="InterPro" id="IPR050573">
    <property type="entry name" value="SDH/FRD_Iron-Sulfur"/>
</dbReference>
<evidence type="ECO:0000256" key="12">
    <source>
        <dbReference type="ARBA" id="ARBA00023291"/>
    </source>
</evidence>
<dbReference type="EC" id="1.3.5.1" evidence="4"/>
<evidence type="ECO:0000256" key="2">
    <source>
        <dbReference type="ARBA" id="ARBA00001966"/>
    </source>
</evidence>
<dbReference type="NCBIfam" id="NF006391">
    <property type="entry name" value="PRK08640.1"/>
    <property type="match status" value="1"/>
</dbReference>
<evidence type="ECO:0000256" key="8">
    <source>
        <dbReference type="ARBA" id="ARBA00022723"/>
    </source>
</evidence>
<feature type="domain" description="4Fe-4S ferredoxin-type" evidence="14">
    <location>
        <begin position="145"/>
        <end position="166"/>
    </location>
</feature>
<dbReference type="Gene3D" id="3.10.20.30">
    <property type="match status" value="1"/>
</dbReference>
<protein>
    <recommendedName>
        <fullName evidence="4">succinate dehydrogenase</fullName>
        <ecNumber evidence="4">1.3.5.1</ecNumber>
    </recommendedName>
</protein>
<comment type="cofactor">
    <cofactor evidence="13">
        <name>[2Fe-2S] cluster</name>
        <dbReference type="ChEBI" id="CHEBI:190135"/>
    </cofactor>
</comment>
<dbReference type="InterPro" id="IPR017900">
    <property type="entry name" value="4Fe4S_Fe_S_CS"/>
</dbReference>
<evidence type="ECO:0000256" key="7">
    <source>
        <dbReference type="ARBA" id="ARBA00022714"/>
    </source>
</evidence>
<dbReference type="InterPro" id="IPR009051">
    <property type="entry name" value="Helical_ferredxn"/>
</dbReference>
<sequence length="249" mass="27464">MSQKTIKLKIKRQDNPKSKPYWQEFEIPYQPLSNVISCLQDIQKSPVAANDIGVNPVIWDCSCLEEVCGSCTMVINGRVRQACTALVDQIDSPIVLEPMSKFPVVRDLMVDRNRMFRALQKVKAWVDIDGSQDLGEGPIMADSIRATRYTLSECMTCGCCLEACPQYTKDNSFLGAAAISQVRLFNLHPTGAMNADERLEEVMGKGGIADCGNAQACVEACPKDIPLTDSIADISRQTSLKLLKDLLVK</sequence>
<accession>A0A3B1D490</accession>
<keyword evidence="5" id="KW-0004">4Fe-4S</keyword>
<evidence type="ECO:0000256" key="9">
    <source>
        <dbReference type="ARBA" id="ARBA00023002"/>
    </source>
</evidence>
<dbReference type="SUPFAM" id="SSF54292">
    <property type="entry name" value="2Fe-2S ferredoxin-like"/>
    <property type="match status" value="1"/>
</dbReference>
<evidence type="ECO:0000256" key="5">
    <source>
        <dbReference type="ARBA" id="ARBA00022485"/>
    </source>
</evidence>
<dbReference type="InterPro" id="IPR012675">
    <property type="entry name" value="Beta-grasp_dom_sf"/>
</dbReference>
<dbReference type="InterPro" id="IPR017896">
    <property type="entry name" value="4Fe4S_Fe-S-bd"/>
</dbReference>
<dbReference type="FunFam" id="3.10.20.30:FF:000018">
    <property type="entry name" value="Succinate dehydrogenase iron-sulfur subunit"/>
    <property type="match status" value="1"/>
</dbReference>
<dbReference type="NCBIfam" id="TIGR00384">
    <property type="entry name" value="dhsB"/>
    <property type="match status" value="1"/>
</dbReference>
<dbReference type="GO" id="GO:0046872">
    <property type="term" value="F:metal ion binding"/>
    <property type="evidence" value="ECO:0007669"/>
    <property type="project" value="UniProtKB-KW"/>
</dbReference>
<reference evidence="15" key="1">
    <citation type="submission" date="2018-06" db="EMBL/GenBank/DDBJ databases">
        <authorList>
            <person name="Zhirakovskaya E."/>
        </authorList>
    </citation>
    <scope>NUCLEOTIDE SEQUENCE</scope>
</reference>
<dbReference type="FunFam" id="1.10.1060.10:FF:000005">
    <property type="entry name" value="Succinate dehydrogenase iron-sulfur subunit"/>
    <property type="match status" value="1"/>
</dbReference>
<evidence type="ECO:0000256" key="6">
    <source>
        <dbReference type="ARBA" id="ARBA00022532"/>
    </source>
</evidence>
<keyword evidence="6" id="KW-0816">Tricarboxylic acid cycle</keyword>
<dbReference type="PROSITE" id="PS51379">
    <property type="entry name" value="4FE4S_FER_2"/>
    <property type="match status" value="1"/>
</dbReference>
<comment type="cofactor">
    <cofactor evidence="2">
        <name>[4Fe-4S] cluster</name>
        <dbReference type="ChEBI" id="CHEBI:49883"/>
    </cofactor>
</comment>
<dbReference type="GO" id="GO:0022904">
    <property type="term" value="P:respiratory electron transport chain"/>
    <property type="evidence" value="ECO:0007669"/>
    <property type="project" value="TreeGrafter"/>
</dbReference>
<dbReference type="GO" id="GO:0051539">
    <property type="term" value="F:4 iron, 4 sulfur cluster binding"/>
    <property type="evidence" value="ECO:0007669"/>
    <property type="project" value="UniProtKB-KW"/>
</dbReference>
<organism evidence="15">
    <name type="scientific">hydrothermal vent metagenome</name>
    <dbReference type="NCBI Taxonomy" id="652676"/>
    <lineage>
        <taxon>unclassified sequences</taxon>
        <taxon>metagenomes</taxon>
        <taxon>ecological metagenomes</taxon>
    </lineage>
</organism>
<evidence type="ECO:0000256" key="1">
    <source>
        <dbReference type="ARBA" id="ARBA00001927"/>
    </source>
</evidence>
<dbReference type="PANTHER" id="PTHR11921">
    <property type="entry name" value="SUCCINATE DEHYDROGENASE IRON-SULFUR PROTEIN"/>
    <property type="match status" value="1"/>
</dbReference>
<dbReference type="GO" id="GO:0051538">
    <property type="term" value="F:3 iron, 4 sulfur cluster binding"/>
    <property type="evidence" value="ECO:0007669"/>
    <property type="project" value="UniProtKB-KW"/>
</dbReference>
<dbReference type="GO" id="GO:0006099">
    <property type="term" value="P:tricarboxylic acid cycle"/>
    <property type="evidence" value="ECO:0007669"/>
    <property type="project" value="UniProtKB-KW"/>
</dbReference>
<dbReference type="InterPro" id="IPR036010">
    <property type="entry name" value="2Fe-2S_ferredoxin-like_sf"/>
</dbReference>
<dbReference type="Pfam" id="PF13183">
    <property type="entry name" value="Fer4_8"/>
    <property type="match status" value="1"/>
</dbReference>
<dbReference type="AlphaFoldDB" id="A0A3B1D490"/>
<evidence type="ECO:0000256" key="10">
    <source>
        <dbReference type="ARBA" id="ARBA00023004"/>
    </source>
</evidence>
<comment type="cofactor">
    <cofactor evidence="1">
        <name>[3Fe-4S] cluster</name>
        <dbReference type="ChEBI" id="CHEBI:21137"/>
    </cofactor>
</comment>